<dbReference type="PANTHER" id="PTHR13586:SF0">
    <property type="entry name" value="TRAILER HITCH, ISOFORM H"/>
    <property type="match status" value="1"/>
</dbReference>
<dbReference type="SUPFAM" id="SSF50182">
    <property type="entry name" value="Sm-like ribonucleoproteins"/>
    <property type="match status" value="1"/>
</dbReference>
<dbReference type="PROSITE" id="PS51536">
    <property type="entry name" value="TFG"/>
    <property type="match status" value="1"/>
</dbReference>
<dbReference type="SUPFAM" id="SSF81995">
    <property type="entry name" value="beta-sandwich domain of Sec23/24"/>
    <property type="match status" value="1"/>
</dbReference>
<comment type="caution">
    <text evidence="7">The sequence shown here is derived from an EMBL/GenBank/DDBJ whole genome shotgun (WGS) entry which is preliminary data.</text>
</comment>
<dbReference type="GO" id="GO:0034063">
    <property type="term" value="P:stress granule assembly"/>
    <property type="evidence" value="ECO:0007669"/>
    <property type="project" value="TreeGrafter"/>
</dbReference>
<dbReference type="Pfam" id="PF12701">
    <property type="entry name" value="LSM14"/>
    <property type="match status" value="1"/>
</dbReference>
<feature type="compositionally biased region" description="Polar residues" evidence="3">
    <location>
        <begin position="352"/>
        <end position="365"/>
    </location>
</feature>
<dbReference type="Proteomes" id="UP000568158">
    <property type="component" value="Unassembled WGS sequence"/>
</dbReference>
<feature type="domain" description="DFDF" evidence="4">
    <location>
        <begin position="218"/>
        <end position="254"/>
    </location>
</feature>
<dbReference type="GO" id="GO:0033962">
    <property type="term" value="P:P-body assembly"/>
    <property type="evidence" value="ECO:0007669"/>
    <property type="project" value="TreeGrafter"/>
</dbReference>
<dbReference type="AlphaFoldDB" id="A0A8H6BLA5"/>
<evidence type="ECO:0000256" key="2">
    <source>
        <dbReference type="PROSITE-ProRule" id="PRU00869"/>
    </source>
</evidence>
<evidence type="ECO:0000259" key="6">
    <source>
        <dbReference type="PROSITE" id="PS51536"/>
    </source>
</evidence>
<dbReference type="InterPro" id="IPR025761">
    <property type="entry name" value="FFD_box"/>
</dbReference>
<evidence type="ECO:0000259" key="5">
    <source>
        <dbReference type="PROSITE" id="PS51513"/>
    </source>
</evidence>
<dbReference type="EMBL" id="JABCYN010000021">
    <property type="protein sequence ID" value="KAF6013527.1"/>
    <property type="molecule type" value="Genomic_DNA"/>
</dbReference>
<feature type="region of interest" description="Disordered" evidence="3">
    <location>
        <begin position="106"/>
        <end position="234"/>
    </location>
</feature>
<proteinExistence type="predicted"/>
<sequence length="365" mass="40739">MSEYKGKTIALISQADIRYVGSLEDIDADKGTISLENVRCLGTEDRVLDPAKVLYPSPEVYEHFQLTGSSVKTLNILDIPVEQVQPVPVPRIGPFAQMGFGFPVGFQPQGVPNGQQGYGAAQPQNAQPQNAQPQPQQQQNVKGEDKKVAGGEREVGKGVNKGMEKRAEKETLKKAEKETFKEAEKETLEETGKGKSEKQHGAKETESTTPSNKSVVYEQEKKPEAVDSEFDFDSNNAKFQEIEKKEQGDSVKGDSEQFYNKKTSFFDNLSTSTQQSEHERVKWSVEREKNMDTFGEASTYRGGRGRGRGRGYGYGYRGGRGRGYGYRGRGRGRGRYNNRDREGENREEDQQSGDAGSKENTQWSF</sequence>
<evidence type="ECO:0000259" key="4">
    <source>
        <dbReference type="PROSITE" id="PS51512"/>
    </source>
</evidence>
<dbReference type="PROSITE" id="PS51513">
    <property type="entry name" value="FFD"/>
    <property type="match status" value="1"/>
</dbReference>
<dbReference type="InterPro" id="IPR025609">
    <property type="entry name" value="Lsm14-like_N"/>
</dbReference>
<dbReference type="PROSITE" id="PS51512">
    <property type="entry name" value="DFDF"/>
    <property type="match status" value="1"/>
</dbReference>
<dbReference type="InterPro" id="IPR010920">
    <property type="entry name" value="LSM_dom_sf"/>
</dbReference>
<evidence type="ECO:0000256" key="3">
    <source>
        <dbReference type="SAM" id="MobiDB-lite"/>
    </source>
</evidence>
<feature type="compositionally biased region" description="Gly residues" evidence="3">
    <location>
        <begin position="310"/>
        <end position="327"/>
    </location>
</feature>
<dbReference type="GO" id="GO:0003729">
    <property type="term" value="F:mRNA binding"/>
    <property type="evidence" value="ECO:0007669"/>
    <property type="project" value="TreeGrafter"/>
</dbReference>
<dbReference type="SMART" id="SM01199">
    <property type="entry name" value="FDF"/>
    <property type="match status" value="1"/>
</dbReference>
<name>A0A8H6BLA5_DEKBR</name>
<dbReference type="SMART" id="SM01271">
    <property type="entry name" value="LSM14"/>
    <property type="match status" value="1"/>
</dbReference>
<evidence type="ECO:0000313" key="7">
    <source>
        <dbReference type="EMBL" id="KAF6013527.1"/>
    </source>
</evidence>
<dbReference type="InterPro" id="IPR025768">
    <property type="entry name" value="TFG_box"/>
</dbReference>
<evidence type="ECO:0000256" key="1">
    <source>
        <dbReference type="PROSITE-ProRule" id="PRU00846"/>
    </source>
</evidence>
<dbReference type="Gene3D" id="2.30.30.100">
    <property type="match status" value="1"/>
</dbReference>
<feature type="short sequence motif" description="FFD box" evidence="1">
    <location>
        <begin position="257"/>
        <end position="273"/>
    </location>
</feature>
<organism evidence="7 8">
    <name type="scientific">Dekkera bruxellensis</name>
    <name type="common">Brettanomyces custersii</name>
    <dbReference type="NCBI Taxonomy" id="5007"/>
    <lineage>
        <taxon>Eukaryota</taxon>
        <taxon>Fungi</taxon>
        <taxon>Dikarya</taxon>
        <taxon>Ascomycota</taxon>
        <taxon>Saccharomycotina</taxon>
        <taxon>Pichiomycetes</taxon>
        <taxon>Pichiales</taxon>
        <taxon>Pichiaceae</taxon>
        <taxon>Brettanomyces</taxon>
    </lineage>
</organism>
<feature type="short sequence motif" description="TFG box" evidence="2">
    <location>
        <begin position="278"/>
        <end position="298"/>
    </location>
</feature>
<feature type="compositionally biased region" description="Basic and acidic residues" evidence="3">
    <location>
        <begin position="142"/>
        <end position="206"/>
    </location>
</feature>
<feature type="compositionally biased region" description="Low complexity" evidence="3">
    <location>
        <begin position="106"/>
        <end position="140"/>
    </location>
</feature>
<dbReference type="InterPro" id="IPR019050">
    <property type="entry name" value="FDF_dom"/>
</dbReference>
<feature type="domain" description="FFD box profile" evidence="5">
    <location>
        <begin position="257"/>
        <end position="273"/>
    </location>
</feature>
<dbReference type="PANTHER" id="PTHR13586">
    <property type="entry name" value="SCD6 PROTEIN-RELATED"/>
    <property type="match status" value="1"/>
</dbReference>
<evidence type="ECO:0000313" key="8">
    <source>
        <dbReference type="Proteomes" id="UP000568158"/>
    </source>
</evidence>
<dbReference type="InterPro" id="IPR025762">
    <property type="entry name" value="DFDF"/>
</dbReference>
<accession>A0A8H6BLA5</accession>
<dbReference type="GO" id="GO:0000932">
    <property type="term" value="C:P-body"/>
    <property type="evidence" value="ECO:0007669"/>
    <property type="project" value="TreeGrafter"/>
</dbReference>
<reference evidence="7 8" key="1">
    <citation type="journal article" date="2020" name="Appl. Microbiol. Biotechnol.">
        <title>Targeted gene deletion in Brettanomyces bruxellensis with an expression-free CRISPR-Cas9 system.</title>
        <authorList>
            <person name="Varela C."/>
            <person name="Bartel C."/>
            <person name="Onetto C."/>
            <person name="Borneman A."/>
        </authorList>
    </citation>
    <scope>NUCLEOTIDE SEQUENCE [LARGE SCALE GENOMIC DNA]</scope>
    <source>
        <strain evidence="7 8">AWRI1613</strain>
    </source>
</reference>
<feature type="domain" description="TFG box profile" evidence="6">
    <location>
        <begin position="278"/>
        <end position="298"/>
    </location>
</feature>
<protein>
    <submittedName>
        <fullName evidence="7">Uncharacterized protein</fullName>
    </submittedName>
</protein>
<gene>
    <name evidence="7" type="ORF">HII12_001664</name>
</gene>
<feature type="region of interest" description="Disordered" evidence="3">
    <location>
        <begin position="294"/>
        <end position="365"/>
    </location>
</feature>